<sequence length="627" mass="70820">MEQKRTELLREKTVDEFEVILHGSAEHVEAIRKLHAHQEAKRNQLKERHTEVYVDIENVKSELDALAAELHQVTAHAVSLDASFDRYGYSAHLRTKDDDSETTSFHGSHSHQSAVDKHNDRTTEALKFIRRPTVRQYFHKGLLWRSAKAGEVASFELFVDLVYVGVIDVVGERAVERPNGLALLHFVIVFTIAWKIWSDLTMIINHFDIDDIFQRLNVIFYLICLFGFTTNIAYAFDSTYTSAIAFYITQRLFGALWYVSTGAALPNIRGTMVVMAIMVLMSCAVWIGSIHVGWPDQLALIFIALAIDTFSGVFLIYLVKNTGHKTYLKSIEKYFEFFPAINIEHRVERNNAFVSLVFGYSVLTILFQSRASFGINAFFGKGALGLIQAFVFNWIYFEIDAYNIHVHAIRRHAVSSTVWITAHLPFIMGYVLAASTLSQLVLAHDCAGANPEDLGENYQGRSDSEVAKALRWFYCCGLGIALLAMAVISFCHIHKRLANARLRKRPRLAVRVCVAIIIICLPLADSLSSLDLISITTALVCFILALDLFGNSCEGDSFWTGGFCVQEKKNCVYTANCKLGKRRQRELEKAIQRGEKVSLADVLKRNSSMSSMESEESRVEKWHGGHY</sequence>
<feature type="transmembrane region" description="Helical" evidence="3">
    <location>
        <begin position="218"/>
        <end position="236"/>
    </location>
</feature>
<name>W9YG23_9EURO</name>
<feature type="compositionally biased region" description="Basic and acidic residues" evidence="2">
    <location>
        <begin position="615"/>
        <end position="627"/>
    </location>
</feature>
<feature type="transmembrane region" description="Helical" evidence="3">
    <location>
        <begin position="180"/>
        <end position="197"/>
    </location>
</feature>
<keyword evidence="5" id="KW-1185">Reference proteome</keyword>
<feature type="transmembrane region" description="Helical" evidence="3">
    <location>
        <begin position="508"/>
        <end position="524"/>
    </location>
</feature>
<keyword evidence="1" id="KW-0175">Coiled coil</keyword>
<dbReference type="PANTHER" id="PTHR36840">
    <property type="entry name" value="BLL5714 PROTEIN"/>
    <property type="match status" value="1"/>
</dbReference>
<feature type="transmembrane region" description="Helical" evidence="3">
    <location>
        <begin position="469"/>
        <end position="488"/>
    </location>
</feature>
<feature type="transmembrane region" description="Helical" evidence="3">
    <location>
        <begin position="377"/>
        <end position="397"/>
    </location>
</feature>
<keyword evidence="3" id="KW-1133">Transmembrane helix</keyword>
<dbReference type="STRING" id="1182542.W9YG23"/>
<evidence type="ECO:0000256" key="2">
    <source>
        <dbReference type="SAM" id="MobiDB-lite"/>
    </source>
</evidence>
<evidence type="ECO:0000256" key="3">
    <source>
        <dbReference type="SAM" id="Phobius"/>
    </source>
</evidence>
<dbReference type="HOGENOM" id="CLU_022899_1_0_1"/>
<feature type="transmembrane region" description="Helical" evidence="3">
    <location>
        <begin position="272"/>
        <end position="292"/>
    </location>
</feature>
<gene>
    <name evidence="4" type="ORF">A1O3_00021</name>
</gene>
<dbReference type="RefSeq" id="XP_007728363.1">
    <property type="nucleotide sequence ID" value="XM_007730173.1"/>
</dbReference>
<dbReference type="eggNOG" id="ENOG502RZXZ">
    <property type="taxonomic scope" value="Eukaryota"/>
</dbReference>
<proteinExistence type="predicted"/>
<dbReference type="InterPro" id="IPR010640">
    <property type="entry name" value="Low_temperature_requirement_A"/>
</dbReference>
<dbReference type="AlphaFoldDB" id="W9YG23"/>
<evidence type="ECO:0000313" key="4">
    <source>
        <dbReference type="EMBL" id="EXJ91473.1"/>
    </source>
</evidence>
<dbReference type="Pfam" id="PF06772">
    <property type="entry name" value="LtrA"/>
    <property type="match status" value="1"/>
</dbReference>
<dbReference type="OrthoDB" id="191995at2759"/>
<keyword evidence="3" id="KW-0812">Transmembrane</keyword>
<organism evidence="4 5">
    <name type="scientific">Capronia epimyces CBS 606.96</name>
    <dbReference type="NCBI Taxonomy" id="1182542"/>
    <lineage>
        <taxon>Eukaryota</taxon>
        <taxon>Fungi</taxon>
        <taxon>Dikarya</taxon>
        <taxon>Ascomycota</taxon>
        <taxon>Pezizomycotina</taxon>
        <taxon>Eurotiomycetes</taxon>
        <taxon>Chaetothyriomycetidae</taxon>
        <taxon>Chaetothyriales</taxon>
        <taxon>Herpotrichiellaceae</taxon>
        <taxon>Capronia</taxon>
    </lineage>
</organism>
<feature type="transmembrane region" description="Helical" evidence="3">
    <location>
        <begin position="242"/>
        <end position="260"/>
    </location>
</feature>
<evidence type="ECO:0000313" key="5">
    <source>
        <dbReference type="Proteomes" id="UP000019478"/>
    </source>
</evidence>
<feature type="transmembrane region" description="Helical" evidence="3">
    <location>
        <begin position="352"/>
        <end position="371"/>
    </location>
</feature>
<reference evidence="4 5" key="1">
    <citation type="submission" date="2013-03" db="EMBL/GenBank/DDBJ databases">
        <title>The Genome Sequence of Capronia epimyces CBS 606.96.</title>
        <authorList>
            <consortium name="The Broad Institute Genomics Platform"/>
            <person name="Cuomo C."/>
            <person name="de Hoog S."/>
            <person name="Gorbushina A."/>
            <person name="Walker B."/>
            <person name="Young S.K."/>
            <person name="Zeng Q."/>
            <person name="Gargeya S."/>
            <person name="Fitzgerald M."/>
            <person name="Haas B."/>
            <person name="Abouelleil A."/>
            <person name="Allen A.W."/>
            <person name="Alvarado L."/>
            <person name="Arachchi H.M."/>
            <person name="Berlin A.M."/>
            <person name="Chapman S.B."/>
            <person name="Gainer-Dewar J."/>
            <person name="Goldberg J."/>
            <person name="Griggs A."/>
            <person name="Gujja S."/>
            <person name="Hansen M."/>
            <person name="Howarth C."/>
            <person name="Imamovic A."/>
            <person name="Ireland A."/>
            <person name="Larimer J."/>
            <person name="McCowan C."/>
            <person name="Murphy C."/>
            <person name="Pearson M."/>
            <person name="Poon T.W."/>
            <person name="Priest M."/>
            <person name="Roberts A."/>
            <person name="Saif S."/>
            <person name="Shea T."/>
            <person name="Sisk P."/>
            <person name="Sykes S."/>
            <person name="Wortman J."/>
            <person name="Nusbaum C."/>
            <person name="Birren B."/>
        </authorList>
    </citation>
    <scope>NUCLEOTIDE SEQUENCE [LARGE SCALE GENOMIC DNA]</scope>
    <source>
        <strain evidence="4 5">CBS 606.96</strain>
    </source>
</reference>
<dbReference type="PANTHER" id="PTHR36840:SF1">
    <property type="entry name" value="BLL5714 PROTEIN"/>
    <property type="match status" value="1"/>
</dbReference>
<feature type="compositionally biased region" description="Polar residues" evidence="2">
    <location>
        <begin position="102"/>
        <end position="113"/>
    </location>
</feature>
<feature type="transmembrane region" description="Helical" evidence="3">
    <location>
        <begin position="298"/>
        <end position="319"/>
    </location>
</feature>
<feature type="region of interest" description="Disordered" evidence="2">
    <location>
        <begin position="608"/>
        <end position="627"/>
    </location>
</feature>
<accession>W9YG23</accession>
<protein>
    <recommendedName>
        <fullName evidence="6">Low temperature requirement protein LtrA</fullName>
    </recommendedName>
</protein>
<evidence type="ECO:0000256" key="1">
    <source>
        <dbReference type="SAM" id="Coils"/>
    </source>
</evidence>
<comment type="caution">
    <text evidence="4">The sequence shown here is derived from an EMBL/GenBank/DDBJ whole genome shotgun (WGS) entry which is preliminary data.</text>
</comment>
<feature type="transmembrane region" description="Helical" evidence="3">
    <location>
        <begin position="418"/>
        <end position="442"/>
    </location>
</feature>
<feature type="region of interest" description="Disordered" evidence="2">
    <location>
        <begin position="98"/>
        <end position="119"/>
    </location>
</feature>
<dbReference type="GeneID" id="19164163"/>
<keyword evidence="3" id="KW-0472">Membrane</keyword>
<feature type="coiled-coil region" evidence="1">
    <location>
        <begin position="28"/>
        <end position="76"/>
    </location>
</feature>
<evidence type="ECO:0008006" key="6">
    <source>
        <dbReference type="Google" id="ProtNLM"/>
    </source>
</evidence>
<dbReference type="Proteomes" id="UP000019478">
    <property type="component" value="Unassembled WGS sequence"/>
</dbReference>
<dbReference type="EMBL" id="AMGY01000001">
    <property type="protein sequence ID" value="EXJ91473.1"/>
    <property type="molecule type" value="Genomic_DNA"/>
</dbReference>